<keyword evidence="3" id="KW-0645">Protease</keyword>
<organism evidence="3 4">
    <name type="scientific">Thiorhodovibrio winogradskyi</name>
    <dbReference type="NCBI Taxonomy" id="77007"/>
    <lineage>
        <taxon>Bacteria</taxon>
        <taxon>Pseudomonadati</taxon>
        <taxon>Pseudomonadota</taxon>
        <taxon>Gammaproteobacteria</taxon>
        <taxon>Chromatiales</taxon>
        <taxon>Chromatiaceae</taxon>
        <taxon>Thiorhodovibrio</taxon>
    </lineage>
</organism>
<evidence type="ECO:0000313" key="3">
    <source>
        <dbReference type="EMBL" id="WPL16011.1"/>
    </source>
</evidence>
<keyword evidence="1" id="KW-0479">Metal-binding</keyword>
<evidence type="ECO:0000313" key="4">
    <source>
        <dbReference type="Proteomes" id="UP001432180"/>
    </source>
</evidence>
<evidence type="ECO:0000256" key="2">
    <source>
        <dbReference type="SAM" id="MobiDB-lite"/>
    </source>
</evidence>
<dbReference type="InterPro" id="IPR001539">
    <property type="entry name" value="Peptidase_U32"/>
</dbReference>
<feature type="region of interest" description="Disordered" evidence="2">
    <location>
        <begin position="1"/>
        <end position="25"/>
    </location>
</feature>
<comment type="subunit">
    <text evidence="1">Forms a heterodimer with UbiU.</text>
</comment>
<reference evidence="3 4" key="1">
    <citation type="journal article" date="2023" name="Microorganisms">
        <title>Thiorhodovibrio frisius and Trv. litoralis spp. nov., Two Novel Members from a Clade of Fastidious Purple Sulfur Bacteria That Exhibit Unique Red-Shifted Light-Harvesting Capabilities.</title>
        <authorList>
            <person name="Methner A."/>
            <person name="Kuzyk S.B."/>
            <person name="Petersen J."/>
            <person name="Bauer S."/>
            <person name="Brinkmann H."/>
            <person name="Sichau K."/>
            <person name="Wanner G."/>
            <person name="Wolf J."/>
            <person name="Neumann-Schaal M."/>
            <person name="Henke P."/>
            <person name="Tank M."/>
            <person name="Sproer C."/>
            <person name="Bunk B."/>
            <person name="Overmann J."/>
        </authorList>
    </citation>
    <scope>NUCLEOTIDE SEQUENCE [LARGE SCALE GENOMIC DNA]</scope>
    <source>
        <strain evidence="3 4">DSM 6702</strain>
    </source>
</reference>
<sequence length="323" mass="35662">MTPATTPTGKPSGNPGVTKAASRPGPRLSLGPIGYYWPKDRVDAFYAQVAQLPVDIVYLGETLCSKRKELKFEDWLAIGERLLESGKEVVLSTLSLLEAESELIRLRFICDNGRFLVEANDMGAVHLLQGRPFVVGHSVNIYNDRSLALLARQGLKRWVLPVELTAETLADMQERRPDGVETEVLAYGRLPLAYSARCFTARARNLPKDDCRYCCIDYPDGLVVATQDDQSFLALNGIQTLSARTANLLAELPRMRELKVDILRISPQAEQTDEIIRLFDLALRGELSPAEAATKATELTPTGACDGYWHGGAGMEQQVKTVQ</sequence>
<comment type="cofactor">
    <cofactor evidence="1">
        <name>[4Fe-4S] cluster</name>
        <dbReference type="ChEBI" id="CHEBI:49883"/>
    </cofactor>
</comment>
<keyword evidence="1" id="KW-0004">4Fe-4S</keyword>
<feature type="binding site" evidence="1">
    <location>
        <position position="198"/>
    </location>
    <ligand>
        <name>[4Fe-4S] cluster</name>
        <dbReference type="ChEBI" id="CHEBI:49883"/>
    </ligand>
</feature>
<gene>
    <name evidence="1" type="primary">ubiV</name>
    <name evidence="3" type="ORF">Thiowin_00942</name>
</gene>
<feature type="binding site" evidence="1">
    <location>
        <position position="64"/>
    </location>
    <ligand>
        <name>[4Fe-4S] cluster</name>
        <dbReference type="ChEBI" id="CHEBI:49883"/>
    </ligand>
</feature>
<keyword evidence="1" id="KW-0831">Ubiquinone biosynthesis</keyword>
<protein>
    <recommendedName>
        <fullName evidence="1">Ubiquinone biosynthesis protein UbiV</fullName>
    </recommendedName>
</protein>
<dbReference type="GO" id="GO:0008233">
    <property type="term" value="F:peptidase activity"/>
    <property type="evidence" value="ECO:0007669"/>
    <property type="project" value="UniProtKB-KW"/>
</dbReference>
<dbReference type="NCBIfam" id="NF011991">
    <property type="entry name" value="PRK15447.1"/>
    <property type="match status" value="1"/>
</dbReference>
<dbReference type="PANTHER" id="PTHR30217:SF11">
    <property type="entry name" value="UBIQUINONE BIOSYNTHESIS PROTEIN UBIV"/>
    <property type="match status" value="1"/>
</dbReference>
<comment type="similarity">
    <text evidence="1">Belongs to the peptidase U32 family. UbiV subfamily.</text>
</comment>
<comment type="pathway">
    <text evidence="1">Cofactor biosynthesis; ubiquinone biosynthesis.</text>
</comment>
<dbReference type="HAMAP" id="MF_02233">
    <property type="entry name" value="UbiV"/>
    <property type="match status" value="1"/>
</dbReference>
<dbReference type="InterPro" id="IPR051454">
    <property type="entry name" value="RNA/ubiquinone_mod_enzymes"/>
</dbReference>
<keyword evidence="1" id="KW-0411">Iron-sulfur</keyword>
<dbReference type="Proteomes" id="UP001432180">
    <property type="component" value="Chromosome"/>
</dbReference>
<dbReference type="EMBL" id="CP121472">
    <property type="protein sequence ID" value="WPL16011.1"/>
    <property type="molecule type" value="Genomic_DNA"/>
</dbReference>
<feature type="binding site" evidence="1">
    <location>
        <position position="215"/>
    </location>
    <ligand>
        <name>[4Fe-4S] cluster</name>
        <dbReference type="ChEBI" id="CHEBI:49883"/>
    </ligand>
</feature>
<dbReference type="PANTHER" id="PTHR30217">
    <property type="entry name" value="PEPTIDASE U32 FAMILY"/>
    <property type="match status" value="1"/>
</dbReference>
<keyword evidence="3" id="KW-0378">Hydrolase</keyword>
<feature type="compositionally biased region" description="Polar residues" evidence="2">
    <location>
        <begin position="1"/>
        <end position="11"/>
    </location>
</feature>
<dbReference type="InterPro" id="IPR043693">
    <property type="entry name" value="UbiV"/>
</dbReference>
<dbReference type="GO" id="GO:0006508">
    <property type="term" value="P:proteolysis"/>
    <property type="evidence" value="ECO:0007669"/>
    <property type="project" value="UniProtKB-KW"/>
</dbReference>
<dbReference type="Pfam" id="PF01136">
    <property type="entry name" value="Peptidase_U32"/>
    <property type="match status" value="1"/>
</dbReference>
<name>A0ABZ0S4M6_9GAMM</name>
<feature type="binding site" evidence="1">
    <location>
        <position position="211"/>
    </location>
    <ligand>
        <name>[4Fe-4S] cluster</name>
        <dbReference type="ChEBI" id="CHEBI:49883"/>
    </ligand>
</feature>
<proteinExistence type="inferred from homology"/>
<keyword evidence="4" id="KW-1185">Reference proteome</keyword>
<dbReference type="RefSeq" id="WP_328986561.1">
    <property type="nucleotide sequence ID" value="NZ_CP121472.1"/>
</dbReference>
<keyword evidence="1" id="KW-0408">Iron</keyword>
<evidence type="ECO:0000256" key="1">
    <source>
        <dbReference type="HAMAP-Rule" id="MF_02233"/>
    </source>
</evidence>
<accession>A0ABZ0S4M6</accession>
<comment type="function">
    <text evidence="1">Required for O(2)-independent ubiquinone (coenzyme Q) biosynthesis. Together with UbiU, is essential for the C6-hydroxylation reaction in the oxygen-independent ubiquinone biosynthesis pathway.</text>
</comment>